<dbReference type="GO" id="GO:0003727">
    <property type="term" value="F:single-stranded RNA binding"/>
    <property type="evidence" value="ECO:0007669"/>
    <property type="project" value="TreeGrafter"/>
</dbReference>
<accession>A0A1H1VSH0</accession>
<evidence type="ECO:0000313" key="6">
    <source>
        <dbReference type="EMBL" id="SDS87682.1"/>
    </source>
</evidence>
<name>A0A1H1VSH0_9ACTN</name>
<dbReference type="InterPro" id="IPR007581">
    <property type="entry name" value="Endonuclease-V"/>
</dbReference>
<keyword evidence="7" id="KW-1185">Reference proteome</keyword>
<dbReference type="OrthoDB" id="9790916at2"/>
<keyword evidence="2" id="KW-0963">Cytoplasm</keyword>
<dbReference type="Pfam" id="PF04493">
    <property type="entry name" value="Endonuclease_5"/>
    <property type="match status" value="1"/>
</dbReference>
<dbReference type="PANTHER" id="PTHR28511">
    <property type="entry name" value="ENDONUCLEASE V"/>
    <property type="match status" value="1"/>
</dbReference>
<keyword evidence="3" id="KW-0540">Nuclease</keyword>
<dbReference type="Gene3D" id="3.30.2170.10">
    <property type="entry name" value="archaeoglobus fulgidus dsm 4304 superfamily"/>
    <property type="match status" value="1"/>
</dbReference>
<proteinExistence type="predicted"/>
<dbReference type="Proteomes" id="UP000198983">
    <property type="component" value="Chromosome I"/>
</dbReference>
<protein>
    <submittedName>
        <fullName evidence="6">Endonuclease V</fullName>
    </submittedName>
</protein>
<evidence type="ECO:0000256" key="2">
    <source>
        <dbReference type="ARBA" id="ARBA00022490"/>
    </source>
</evidence>
<evidence type="ECO:0000256" key="5">
    <source>
        <dbReference type="ARBA" id="ARBA00022801"/>
    </source>
</evidence>
<sequence length="243" mass="25828">MSRACRRSGLLGHVGDPEHGWPDAPAELAELQAELGARSPVPWRPPTDRPTRIGGCFCCFPRGVEGFGERGDPLWVAAVTYEERRRLASVVRTDRARAPYVAGLLAMREGPALAAAVAELTVAPEVLLVNATGRDHPRAAGLAYHLGAALDLPTVGVTHRPLLATGDWPADAPGAAATLTLSGTPVGAWVRTRAGRRPLVAHAGWRTDPGTAVEVVRLATGTARTPVPLREARRLARRARALR</sequence>
<keyword evidence="4 6" id="KW-0255">Endonuclease</keyword>
<dbReference type="GO" id="GO:0016891">
    <property type="term" value="F:RNA endonuclease activity producing 5'-phosphomonoesters, hydrolytic mechanism"/>
    <property type="evidence" value="ECO:0007669"/>
    <property type="project" value="TreeGrafter"/>
</dbReference>
<gene>
    <name evidence="6" type="ORF">SAMN04489717_4188</name>
</gene>
<dbReference type="AlphaFoldDB" id="A0A1H1VSH0"/>
<organism evidence="6 7">
    <name type="scientific">Actinopolymorpha singaporensis</name>
    <dbReference type="NCBI Taxonomy" id="117157"/>
    <lineage>
        <taxon>Bacteria</taxon>
        <taxon>Bacillati</taxon>
        <taxon>Actinomycetota</taxon>
        <taxon>Actinomycetes</taxon>
        <taxon>Propionibacteriales</taxon>
        <taxon>Actinopolymorphaceae</taxon>
        <taxon>Actinopolymorpha</taxon>
    </lineage>
</organism>
<dbReference type="STRING" id="117157.SAMN04489717_4188"/>
<evidence type="ECO:0000256" key="1">
    <source>
        <dbReference type="ARBA" id="ARBA00004496"/>
    </source>
</evidence>
<dbReference type="PANTHER" id="PTHR28511:SF1">
    <property type="entry name" value="ENDONUCLEASE V"/>
    <property type="match status" value="1"/>
</dbReference>
<comment type="subcellular location">
    <subcellularLocation>
        <location evidence="1">Cytoplasm</location>
    </subcellularLocation>
</comment>
<evidence type="ECO:0000256" key="4">
    <source>
        <dbReference type="ARBA" id="ARBA00022759"/>
    </source>
</evidence>
<dbReference type="GO" id="GO:0005737">
    <property type="term" value="C:cytoplasm"/>
    <property type="evidence" value="ECO:0007669"/>
    <property type="project" value="UniProtKB-SubCell"/>
</dbReference>
<dbReference type="GO" id="GO:0006281">
    <property type="term" value="P:DNA repair"/>
    <property type="evidence" value="ECO:0007669"/>
    <property type="project" value="InterPro"/>
</dbReference>
<evidence type="ECO:0000256" key="3">
    <source>
        <dbReference type="ARBA" id="ARBA00022722"/>
    </source>
</evidence>
<evidence type="ECO:0000313" key="7">
    <source>
        <dbReference type="Proteomes" id="UP000198983"/>
    </source>
</evidence>
<dbReference type="EMBL" id="LT629732">
    <property type="protein sequence ID" value="SDS87682.1"/>
    <property type="molecule type" value="Genomic_DNA"/>
</dbReference>
<reference evidence="6 7" key="1">
    <citation type="submission" date="2016-10" db="EMBL/GenBank/DDBJ databases">
        <authorList>
            <person name="de Groot N.N."/>
        </authorList>
    </citation>
    <scope>NUCLEOTIDE SEQUENCE [LARGE SCALE GENOMIC DNA]</scope>
    <source>
        <strain evidence="6 7">DSM 22024</strain>
    </source>
</reference>
<keyword evidence="5" id="KW-0378">Hydrolase</keyword>